<dbReference type="Proteomes" id="UP000824140">
    <property type="component" value="Unassembled WGS sequence"/>
</dbReference>
<comment type="caution">
    <text evidence="1">The sequence shown here is derived from an EMBL/GenBank/DDBJ whole genome shotgun (WGS) entry which is preliminary data.</text>
</comment>
<proteinExistence type="predicted"/>
<evidence type="ECO:0000313" key="1">
    <source>
        <dbReference type="EMBL" id="HIS92905.1"/>
    </source>
</evidence>
<evidence type="ECO:0000313" key="2">
    <source>
        <dbReference type="Proteomes" id="UP000824140"/>
    </source>
</evidence>
<name>A0A9D1K6B7_9FIRM</name>
<feature type="non-terminal residue" evidence="1">
    <location>
        <position position="1"/>
    </location>
</feature>
<reference evidence="1" key="2">
    <citation type="journal article" date="2021" name="PeerJ">
        <title>Extensive microbial diversity within the chicken gut microbiome revealed by metagenomics and culture.</title>
        <authorList>
            <person name="Gilroy R."/>
            <person name="Ravi A."/>
            <person name="Getino M."/>
            <person name="Pursley I."/>
            <person name="Horton D.L."/>
            <person name="Alikhan N.F."/>
            <person name="Baker D."/>
            <person name="Gharbi K."/>
            <person name="Hall N."/>
            <person name="Watson M."/>
            <person name="Adriaenssens E.M."/>
            <person name="Foster-Nyarko E."/>
            <person name="Jarju S."/>
            <person name="Secka A."/>
            <person name="Antonio M."/>
            <person name="Oren A."/>
            <person name="Chaudhuri R.R."/>
            <person name="La Ragione R."/>
            <person name="Hildebrand F."/>
            <person name="Pallen M.J."/>
        </authorList>
    </citation>
    <scope>NUCLEOTIDE SEQUENCE</scope>
    <source>
        <strain evidence="1">13766</strain>
    </source>
</reference>
<gene>
    <name evidence="1" type="ORF">IAA84_07830</name>
</gene>
<dbReference type="EMBL" id="DVJN01000156">
    <property type="protein sequence ID" value="HIS92905.1"/>
    <property type="molecule type" value="Genomic_DNA"/>
</dbReference>
<reference evidence="1" key="1">
    <citation type="submission" date="2020-10" db="EMBL/GenBank/DDBJ databases">
        <authorList>
            <person name="Gilroy R."/>
        </authorList>
    </citation>
    <scope>NUCLEOTIDE SEQUENCE</scope>
    <source>
        <strain evidence="1">13766</strain>
    </source>
</reference>
<dbReference type="AlphaFoldDB" id="A0A9D1K6B7"/>
<protein>
    <submittedName>
        <fullName evidence="1">Ribose-phosphate pyrophosphokinase</fullName>
    </submittedName>
</protein>
<accession>A0A9D1K6B7</accession>
<sequence length="62" mass="7096">TKVYSTNLTYVNPRALSAQWFQQVDMSKFMAKIINTLNHDSSISPLMDATEKIRALMDKMNS</sequence>
<organism evidence="1 2">
    <name type="scientific">Candidatus Alectryocaccomicrobium excrementavium</name>
    <dbReference type="NCBI Taxonomy" id="2840668"/>
    <lineage>
        <taxon>Bacteria</taxon>
        <taxon>Bacillati</taxon>
        <taxon>Bacillota</taxon>
        <taxon>Clostridia</taxon>
        <taxon>Candidatus Alectryocaccomicrobium</taxon>
    </lineage>
</organism>